<dbReference type="RefSeq" id="WP_108369821.1">
    <property type="nucleotide sequence ID" value="NZ_CP028811.1"/>
</dbReference>
<feature type="transmembrane region" description="Helical" evidence="1">
    <location>
        <begin position="374"/>
        <end position="398"/>
    </location>
</feature>
<feature type="transmembrane region" description="Helical" evidence="1">
    <location>
        <begin position="446"/>
        <end position="463"/>
    </location>
</feature>
<proteinExistence type="predicted"/>
<dbReference type="InterPro" id="IPR043742">
    <property type="entry name" value="DUF5687"/>
</dbReference>
<dbReference type="KEGG" id="fmg:HYN48_03550"/>
<feature type="transmembrane region" description="Helical" evidence="1">
    <location>
        <begin position="347"/>
        <end position="368"/>
    </location>
</feature>
<feature type="transmembrane region" description="Helical" evidence="1">
    <location>
        <begin position="167"/>
        <end position="187"/>
    </location>
</feature>
<feature type="transmembrane region" description="Helical" evidence="1">
    <location>
        <begin position="62"/>
        <end position="81"/>
    </location>
</feature>
<sequence>MIGKFLYLEWKSFTRSASFATNLALKIFMGFMALYMITVFLLAGIAGFYVVREELGLDPLKFLNKMIIYYFIIDLIIRLLLQKIPVMNIRPMLVLPIKRPVIVNFALGKTMLSFFNLIHAFLFVPFTVVLLREGYDVSGVLLWHLSVICLFYCNNFLNILLNNKDNLFVIFLTVVAALGASQYYGLFDVTAYTSVFFSGLYTTVWMFVIPLAAAVGLYIVTHKYLLRNLYLDAGLAAKHAVAKTEQFDWLNQFGTIGTFLKNDIRMIKRNKRSKTTVVMSVVFLFYGLLFFSGGIEAYDNPAMHMFAGIFVTGGFLFTFGQFVPSWDSACYPLMMTQNIPYKGYLSAKWWLIVIATAISTILASFYVYFGWHVYQMIVVGAIYNIGFNSHLVLLGGAYTKTPVDLTSSRGAFGDKKAFNVKTMLISLPKLLLPMLLYVIGTKIYNPNLGLLLVAAVGMLGFAFRNKVFTLIEKIYKAEKYATLDAYKQKN</sequence>
<feature type="transmembrane region" description="Helical" evidence="1">
    <location>
        <begin position="199"/>
        <end position="220"/>
    </location>
</feature>
<evidence type="ECO:0000313" key="3">
    <source>
        <dbReference type="Proteomes" id="UP000244193"/>
    </source>
</evidence>
<dbReference type="EMBL" id="CP028811">
    <property type="protein sequence ID" value="AWA29236.1"/>
    <property type="molecule type" value="Genomic_DNA"/>
</dbReference>
<dbReference type="Pfam" id="PF18940">
    <property type="entry name" value="DUF5687"/>
    <property type="match status" value="1"/>
</dbReference>
<feature type="transmembrane region" description="Helical" evidence="1">
    <location>
        <begin position="140"/>
        <end position="160"/>
    </location>
</feature>
<keyword evidence="3" id="KW-1185">Reference proteome</keyword>
<keyword evidence="1" id="KW-1133">Transmembrane helix</keyword>
<gene>
    <name evidence="2" type="ORF">HYN48_03550</name>
</gene>
<protein>
    <submittedName>
        <fullName evidence="2">Uncharacterized protein</fullName>
    </submittedName>
</protein>
<feature type="transmembrane region" description="Helical" evidence="1">
    <location>
        <begin position="23"/>
        <end position="50"/>
    </location>
</feature>
<evidence type="ECO:0000256" key="1">
    <source>
        <dbReference type="SAM" id="Phobius"/>
    </source>
</evidence>
<keyword evidence="1" id="KW-0472">Membrane</keyword>
<dbReference type="Proteomes" id="UP000244193">
    <property type="component" value="Chromosome"/>
</dbReference>
<name>A0A2S0RC30_9FLAO</name>
<dbReference type="AlphaFoldDB" id="A0A2S0RC30"/>
<dbReference type="OrthoDB" id="1014144at2"/>
<feature type="transmembrane region" description="Helical" evidence="1">
    <location>
        <begin position="102"/>
        <end position="128"/>
    </location>
</feature>
<organism evidence="2 3">
    <name type="scientific">Flavobacterium magnum</name>
    <dbReference type="NCBI Taxonomy" id="2162713"/>
    <lineage>
        <taxon>Bacteria</taxon>
        <taxon>Pseudomonadati</taxon>
        <taxon>Bacteroidota</taxon>
        <taxon>Flavobacteriia</taxon>
        <taxon>Flavobacteriales</taxon>
        <taxon>Flavobacteriaceae</taxon>
        <taxon>Flavobacterium</taxon>
    </lineage>
</organism>
<evidence type="ECO:0000313" key="2">
    <source>
        <dbReference type="EMBL" id="AWA29236.1"/>
    </source>
</evidence>
<keyword evidence="1" id="KW-0812">Transmembrane</keyword>
<accession>A0A2S0RC30</accession>
<feature type="transmembrane region" description="Helical" evidence="1">
    <location>
        <begin position="305"/>
        <end position="326"/>
    </location>
</feature>
<feature type="transmembrane region" description="Helical" evidence="1">
    <location>
        <begin position="275"/>
        <end position="293"/>
    </location>
</feature>
<reference evidence="2 3" key="1">
    <citation type="submission" date="2018-04" db="EMBL/GenBank/DDBJ databases">
        <title>Genome sequencing of Flavobacterium sp. HYN0048.</title>
        <authorList>
            <person name="Yi H."/>
            <person name="Baek C."/>
        </authorList>
    </citation>
    <scope>NUCLEOTIDE SEQUENCE [LARGE SCALE GENOMIC DNA]</scope>
    <source>
        <strain evidence="2 3">HYN0048</strain>
    </source>
</reference>
<feature type="transmembrane region" description="Helical" evidence="1">
    <location>
        <begin position="418"/>
        <end position="440"/>
    </location>
</feature>